<keyword evidence="2" id="KW-0677">Repeat</keyword>
<reference evidence="5" key="1">
    <citation type="submission" date="2010-02" db="EMBL/GenBank/DDBJ databases">
        <title>Complete sequence of Aciduliprofundum boonei T469.</title>
        <authorList>
            <consortium name="US DOE Joint Genome Institute"/>
            <person name="Lucas S."/>
            <person name="Copeland A."/>
            <person name="Lapidus A."/>
            <person name="Cheng J.-F."/>
            <person name="Bruce D."/>
            <person name="Goodwin L."/>
            <person name="Pitluck S."/>
            <person name="Saunders E."/>
            <person name="Detter J.C."/>
            <person name="Han C."/>
            <person name="Tapia R."/>
            <person name="Land M."/>
            <person name="Hauser L."/>
            <person name="Kyrpides N."/>
            <person name="Mikhailova N."/>
            <person name="Flores G."/>
            <person name="Reysenbach A.-L."/>
            <person name="Woyke T."/>
        </authorList>
    </citation>
    <scope>NUCLEOTIDE SEQUENCE</scope>
    <source>
        <strain evidence="5">T469</strain>
    </source>
</reference>
<evidence type="ECO:0000313" key="5">
    <source>
        <dbReference type="EMBL" id="ADD08431.1"/>
    </source>
</evidence>
<dbReference type="GeneID" id="8827565"/>
<dbReference type="SMART" id="SM00710">
    <property type="entry name" value="PbH1"/>
    <property type="match status" value="6"/>
</dbReference>
<dbReference type="PANTHER" id="PTHR22990">
    <property type="entry name" value="F-BOX ONLY PROTEIN"/>
    <property type="match status" value="1"/>
</dbReference>
<name>B5I9T8_ACIB4</name>
<dbReference type="InterPro" id="IPR011050">
    <property type="entry name" value="Pectin_lyase_fold/virulence"/>
</dbReference>
<protein>
    <recommendedName>
        <fullName evidence="4">Right handed beta helix domain-containing protein</fullName>
    </recommendedName>
</protein>
<dbReference type="InterPro" id="IPR017474">
    <property type="entry name" value="PEF_CTERM_C"/>
</dbReference>
<dbReference type="Gene3D" id="2.160.20.10">
    <property type="entry name" value="Single-stranded right-handed beta-helix, Pectin lyase-like"/>
    <property type="match status" value="1"/>
</dbReference>
<keyword evidence="6" id="KW-1185">Reference proteome</keyword>
<dbReference type="InterPro" id="IPR022441">
    <property type="entry name" value="Para_beta_helix_rpt-2"/>
</dbReference>
<dbReference type="RefSeq" id="WP_008082487.1">
    <property type="nucleotide sequence ID" value="NC_013926.1"/>
</dbReference>
<dbReference type="eggNOG" id="arCOG02497">
    <property type="taxonomic scope" value="Archaea"/>
</dbReference>
<dbReference type="InterPro" id="IPR051550">
    <property type="entry name" value="SCF-Subunits/Alg-Epimerases"/>
</dbReference>
<comment type="pathway">
    <text evidence="1">Protein modification; protein ubiquitination.</text>
</comment>
<dbReference type="Proteomes" id="UP000001400">
    <property type="component" value="Chromosome"/>
</dbReference>
<evidence type="ECO:0000256" key="2">
    <source>
        <dbReference type="ARBA" id="ARBA00022737"/>
    </source>
</evidence>
<dbReference type="NCBIfam" id="TIGR03804">
    <property type="entry name" value="para_beta_helix"/>
    <property type="match status" value="2"/>
</dbReference>
<dbReference type="Pfam" id="PF13229">
    <property type="entry name" value="Beta_helix"/>
    <property type="match status" value="1"/>
</dbReference>
<dbReference type="InterPro" id="IPR012334">
    <property type="entry name" value="Pectin_lyas_fold"/>
</dbReference>
<keyword evidence="3" id="KW-0833">Ubl conjugation pathway</keyword>
<dbReference type="HOGENOM" id="CLU_757796_0_0_2"/>
<organism evidence="5 6">
    <name type="scientific">Aciduliprofundum boonei (strain DSM 19572 / T469)</name>
    <dbReference type="NCBI Taxonomy" id="439481"/>
    <lineage>
        <taxon>Archaea</taxon>
        <taxon>Methanobacteriati</taxon>
        <taxon>Thermoplasmatota</taxon>
        <taxon>DHVE2 group</taxon>
        <taxon>Candidatus Aciduliprofundum</taxon>
    </lineage>
</organism>
<evidence type="ECO:0000256" key="3">
    <source>
        <dbReference type="ARBA" id="ARBA00022786"/>
    </source>
</evidence>
<dbReference type="KEGG" id="abi:Aboo_0620"/>
<proteinExistence type="predicted"/>
<dbReference type="SUPFAM" id="SSF51126">
    <property type="entry name" value="Pectin lyase-like"/>
    <property type="match status" value="1"/>
</dbReference>
<evidence type="ECO:0000259" key="4">
    <source>
        <dbReference type="Pfam" id="PF13229"/>
    </source>
</evidence>
<dbReference type="InterPro" id="IPR039448">
    <property type="entry name" value="Beta_helix"/>
</dbReference>
<dbReference type="PANTHER" id="PTHR22990:SF15">
    <property type="entry name" value="F-BOX ONLY PROTEIN 10"/>
    <property type="match status" value="1"/>
</dbReference>
<evidence type="ECO:0000313" key="6">
    <source>
        <dbReference type="Proteomes" id="UP000001400"/>
    </source>
</evidence>
<dbReference type="EMBL" id="CP001941">
    <property type="protein sequence ID" value="ADD08431.1"/>
    <property type="molecule type" value="Genomic_DNA"/>
</dbReference>
<feature type="domain" description="Right handed beta helix" evidence="4">
    <location>
        <begin position="125"/>
        <end position="270"/>
    </location>
</feature>
<dbReference type="NCBIfam" id="TIGR03024">
    <property type="entry name" value="arch_PEF_CTERM"/>
    <property type="match status" value="1"/>
</dbReference>
<dbReference type="AlphaFoldDB" id="B5I9T8"/>
<dbReference type="STRING" id="439481.Aboo_0620"/>
<dbReference type="InterPro" id="IPR006626">
    <property type="entry name" value="PbH1"/>
</dbReference>
<dbReference type="OrthoDB" id="371568at2157"/>
<evidence type="ECO:0000256" key="1">
    <source>
        <dbReference type="ARBA" id="ARBA00004906"/>
    </source>
</evidence>
<sequence length="365" mass="40124">MVGTKGNRIAKVLVLSFVLLMVLGYFSVGIAQASHSNAINENLKIKDYTSHSPIRINSNSDFTSDNGVVSGSGTKDDPYIISGWDIDAHGAGTAIYIGNTTAYFVVKNCNLHNTSYHSSDYEEGSGIMLYNVINGIIVDDTIYDNYDNSIYLDSSSDNEILNNIIHSNSYDGIDAEHSSSNTITNNSIYQVQGEGIALWYSSQNALSSNSIYNNSGDGVDLEYSSNNSMKYNIFSNNSGYGVYIDTGSNNNLAYANSFYYNANSGDAYNSWFIQAYDNGTDNHWNSTDGVGNYWYDWANNNDTNDANNDGIVDWPYKLAGDVGAEDYYPLKTPYSAPVPEFSSGLWIIVIALVAMLGMVRLHNKH</sequence>
<accession>B5I9T8</accession>
<gene>
    <name evidence="5" type="ordered locus">Aboo_0620</name>
</gene>